<sequence>MTLYRSKLRLILHTTSMSKEFDSKMKFRNQTSLKRLTKKNRDSSTTKPSLIAILLVLIAFLQVPISLKASINIFCLFSEISETDKTFSLCNY</sequence>
<protein>
    <submittedName>
        <fullName evidence="1">Uncharacterized protein</fullName>
    </submittedName>
</protein>
<gene>
    <name evidence="1" type="ordered locus">NATL1_04421</name>
</gene>
<dbReference type="Proteomes" id="UP000002592">
    <property type="component" value="Chromosome"/>
</dbReference>
<dbReference type="HOGENOM" id="CLU_186888_0_0_3"/>
<accession>A2C0J6</accession>
<dbReference type="eggNOG" id="ENOG5030S28">
    <property type="taxonomic scope" value="Bacteria"/>
</dbReference>
<organism evidence="1 2">
    <name type="scientific">Prochlorococcus marinus (strain NATL1A)</name>
    <dbReference type="NCBI Taxonomy" id="167555"/>
    <lineage>
        <taxon>Bacteria</taxon>
        <taxon>Bacillati</taxon>
        <taxon>Cyanobacteriota</taxon>
        <taxon>Cyanophyceae</taxon>
        <taxon>Synechococcales</taxon>
        <taxon>Prochlorococcaceae</taxon>
        <taxon>Prochlorococcus</taxon>
    </lineage>
</organism>
<name>A2C0J6_PROM1</name>
<proteinExistence type="predicted"/>
<evidence type="ECO:0000313" key="2">
    <source>
        <dbReference type="Proteomes" id="UP000002592"/>
    </source>
</evidence>
<dbReference type="KEGG" id="pme:NATL1_04421"/>
<evidence type="ECO:0000313" key="1">
    <source>
        <dbReference type="EMBL" id="ABM75006.1"/>
    </source>
</evidence>
<dbReference type="EMBL" id="CP000553">
    <property type="protein sequence ID" value="ABM75006.1"/>
    <property type="molecule type" value="Genomic_DNA"/>
</dbReference>
<dbReference type="AlphaFoldDB" id="A2C0J6"/>
<reference evidence="2" key="1">
    <citation type="journal article" date="2007" name="PLoS Genet.">
        <title>Patterns and implications of gene gain and loss in the evolution of Prochlorococcus.</title>
        <authorList>
            <person name="Kettler G.C."/>
            <person name="Martiny A.C."/>
            <person name="Huang K."/>
            <person name="Zucker J."/>
            <person name="Coleman M.L."/>
            <person name="Rodrigue S."/>
            <person name="Chen F."/>
            <person name="Lapidus A."/>
            <person name="Ferriera S."/>
            <person name="Johnson J."/>
            <person name="Steglich C."/>
            <person name="Church G.M."/>
            <person name="Richardson P."/>
            <person name="Chisholm S.W."/>
        </authorList>
    </citation>
    <scope>NUCLEOTIDE SEQUENCE [LARGE SCALE GENOMIC DNA]</scope>
    <source>
        <strain evidence="2">NATL1A</strain>
    </source>
</reference>